<name>A0ACA9MZ92_9GLOM</name>
<evidence type="ECO:0000313" key="2">
    <source>
        <dbReference type="Proteomes" id="UP000789920"/>
    </source>
</evidence>
<sequence length="326" mass="37236">MSHNIKIVDDNNSTTPAKARWKLLSSVISSLNADSLVTLNKFSKRNHQGFDLFPKTKLDQSPLSLDDVNKKVIDVTLEKTLTNSEIYTDKDKHTQKDHYEWYSYDLGGNDYINVRIKFPYYCDMKSSLYSKYSGFLYTGNICVWPAEEVLAYYSINNSHLFRNKNVCEIGGGMCALAGLFVATKCQPSSVTLTDANSKLSSANLCAMQMIWNCNTHYDKTYDVVLCADCTFDKQIHLHLLHVIRSILKKPSKDNPDGSLFLLCAPQRGGSLQEFISLLEAQGDFHVKLLERYDDCVWEVHQQSITENSVHYVPDIHYPLIVQAYWR</sequence>
<proteinExistence type="predicted"/>
<dbReference type="EMBL" id="CAJVQC010011095">
    <property type="protein sequence ID" value="CAG8623760.1"/>
    <property type="molecule type" value="Genomic_DNA"/>
</dbReference>
<dbReference type="Proteomes" id="UP000789920">
    <property type="component" value="Unassembled WGS sequence"/>
</dbReference>
<reference evidence="1" key="1">
    <citation type="submission" date="2021-06" db="EMBL/GenBank/DDBJ databases">
        <authorList>
            <person name="Kallberg Y."/>
            <person name="Tangrot J."/>
            <person name="Rosling A."/>
        </authorList>
    </citation>
    <scope>NUCLEOTIDE SEQUENCE</scope>
    <source>
        <strain evidence="1">MA461A</strain>
    </source>
</reference>
<keyword evidence="2" id="KW-1185">Reference proteome</keyword>
<comment type="caution">
    <text evidence="1">The sequence shown here is derived from an EMBL/GenBank/DDBJ whole genome shotgun (WGS) entry which is preliminary data.</text>
</comment>
<accession>A0ACA9MZ92</accession>
<feature type="non-terminal residue" evidence="1">
    <location>
        <position position="326"/>
    </location>
</feature>
<protein>
    <submittedName>
        <fullName evidence="1">10378_t:CDS:1</fullName>
    </submittedName>
</protein>
<evidence type="ECO:0000313" key="1">
    <source>
        <dbReference type="EMBL" id="CAG8623760.1"/>
    </source>
</evidence>
<organism evidence="1 2">
    <name type="scientific">Racocetra persica</name>
    <dbReference type="NCBI Taxonomy" id="160502"/>
    <lineage>
        <taxon>Eukaryota</taxon>
        <taxon>Fungi</taxon>
        <taxon>Fungi incertae sedis</taxon>
        <taxon>Mucoromycota</taxon>
        <taxon>Glomeromycotina</taxon>
        <taxon>Glomeromycetes</taxon>
        <taxon>Diversisporales</taxon>
        <taxon>Gigasporaceae</taxon>
        <taxon>Racocetra</taxon>
    </lineage>
</organism>
<gene>
    <name evidence="1" type="ORF">RPERSI_LOCUS6822</name>
</gene>